<gene>
    <name evidence="2" type="ORF">FC695_37635</name>
</gene>
<accession>A0A9X9F1Z7</accession>
<reference evidence="2 3" key="1">
    <citation type="journal article" date="2019" name="Environ. Microbiol.">
        <title>An active ?-lactamase is a part of an orchestrated cell wall stress resistance network of Bacillus subtilis and related rhizosphere species.</title>
        <authorList>
            <person name="Bucher T."/>
            <person name="Keren-Paz A."/>
            <person name="Hausser J."/>
            <person name="Olender T."/>
            <person name="Cytryn E."/>
            <person name="Kolodkin-Gal I."/>
        </authorList>
    </citation>
    <scope>NUCLEOTIDE SEQUENCE [LARGE SCALE GENOMIC DNA]</scope>
    <source>
        <strain evidence="2 3">I32</strain>
    </source>
</reference>
<keyword evidence="2" id="KW-0808">Transferase</keyword>
<keyword evidence="2" id="KW-0418">Kinase</keyword>
<evidence type="ECO:0000313" key="3">
    <source>
        <dbReference type="Proteomes" id="UP000308444"/>
    </source>
</evidence>
<proteinExistence type="predicted"/>
<keyword evidence="1" id="KW-0472">Membrane</keyword>
<keyword evidence="1" id="KW-1133">Transmembrane helix</keyword>
<feature type="non-terminal residue" evidence="2">
    <location>
        <position position="45"/>
    </location>
</feature>
<dbReference type="GO" id="GO:0016301">
    <property type="term" value="F:kinase activity"/>
    <property type="evidence" value="ECO:0007669"/>
    <property type="project" value="UniProtKB-KW"/>
</dbReference>
<dbReference type="Proteomes" id="UP000308444">
    <property type="component" value="Unassembled WGS sequence"/>
</dbReference>
<comment type="caution">
    <text evidence="2">The sequence shown here is derived from an EMBL/GenBank/DDBJ whole genome shotgun (WGS) entry which is preliminary data.</text>
</comment>
<organism evidence="2 3">
    <name type="scientific">Bacillus cereus</name>
    <dbReference type="NCBI Taxonomy" id="1396"/>
    <lineage>
        <taxon>Bacteria</taxon>
        <taxon>Bacillati</taxon>
        <taxon>Bacillota</taxon>
        <taxon>Bacilli</taxon>
        <taxon>Bacillales</taxon>
        <taxon>Bacillaceae</taxon>
        <taxon>Bacillus</taxon>
        <taxon>Bacillus cereus group</taxon>
    </lineage>
</organism>
<sequence>MKNTELKSYMTILAVLLSIFVIYQFIIQQLFYDHLKRDSIATWGE</sequence>
<name>A0A9X9F1Z7_BACCE</name>
<protein>
    <submittedName>
        <fullName evidence="2">Two-component sensor histidine kinase</fullName>
    </submittedName>
</protein>
<evidence type="ECO:0000313" key="2">
    <source>
        <dbReference type="EMBL" id="TKI88446.1"/>
    </source>
</evidence>
<keyword evidence="1" id="KW-0812">Transmembrane</keyword>
<dbReference type="AlphaFoldDB" id="A0A9X9F1Z7"/>
<evidence type="ECO:0000256" key="1">
    <source>
        <dbReference type="SAM" id="Phobius"/>
    </source>
</evidence>
<feature type="transmembrane region" description="Helical" evidence="1">
    <location>
        <begin position="6"/>
        <end position="27"/>
    </location>
</feature>
<dbReference type="EMBL" id="SZOH01004003">
    <property type="protein sequence ID" value="TKI88446.1"/>
    <property type="molecule type" value="Genomic_DNA"/>
</dbReference>